<gene>
    <name evidence="1" type="ORF">CCMSSC00406_0007632</name>
</gene>
<dbReference type="EMBL" id="WQMT02000003">
    <property type="protein sequence ID" value="KAG9224439.1"/>
    <property type="molecule type" value="Genomic_DNA"/>
</dbReference>
<evidence type="ECO:0000313" key="1">
    <source>
        <dbReference type="EMBL" id="KAG9224439.1"/>
    </source>
</evidence>
<dbReference type="Proteomes" id="UP000824881">
    <property type="component" value="Unassembled WGS sequence"/>
</dbReference>
<organism evidence="1 2">
    <name type="scientific">Pleurotus cornucopiae</name>
    <name type="common">Cornucopia mushroom</name>
    <dbReference type="NCBI Taxonomy" id="5321"/>
    <lineage>
        <taxon>Eukaryota</taxon>
        <taxon>Fungi</taxon>
        <taxon>Dikarya</taxon>
        <taxon>Basidiomycota</taxon>
        <taxon>Agaricomycotina</taxon>
        <taxon>Agaricomycetes</taxon>
        <taxon>Agaricomycetidae</taxon>
        <taxon>Agaricales</taxon>
        <taxon>Pleurotineae</taxon>
        <taxon>Pleurotaceae</taxon>
        <taxon>Pleurotus</taxon>
    </lineage>
</organism>
<sequence>MNAMNYMEPDYNSQYGLYNNCNHYQASDSSTSSNLPDSGCPDPWPQSPISPTMPSSLYNMGQIQHYPSYLPTTPSYHHAQSYDQQFYMTSPGIQSPGSNFLPTDDFTTAVHHHYHPEVQSHFSPPGGIDNRPAVDGQWINSLPFVQHGSLEPQPSTTSPSVTRQLATDAVSDAAEKRRVNPHRFFCQYCDRGFTARHNYTRHLGAHNDERPFGCECGSAFTTKSDLKRHQLKSKKHGNAQTHATECSQ</sequence>
<comment type="caution">
    <text evidence="1">The sequence shown here is derived from an EMBL/GenBank/DDBJ whole genome shotgun (WGS) entry which is preliminary data.</text>
</comment>
<proteinExistence type="predicted"/>
<evidence type="ECO:0000313" key="2">
    <source>
        <dbReference type="Proteomes" id="UP000824881"/>
    </source>
</evidence>
<protein>
    <submittedName>
        <fullName evidence="1">Uncharacterized protein</fullName>
    </submittedName>
</protein>
<name>A0ACB7J3R2_PLECO</name>
<reference evidence="1 2" key="1">
    <citation type="journal article" date="2021" name="Appl. Environ. Microbiol.">
        <title>Genetic linkage and physical mapping for an oyster mushroom Pleurotus cornucopiae and QTL analysis for the trait cap color.</title>
        <authorList>
            <person name="Zhang Y."/>
            <person name="Gao W."/>
            <person name="Sonnenberg A."/>
            <person name="Chen Q."/>
            <person name="Zhang J."/>
            <person name="Huang C."/>
        </authorList>
    </citation>
    <scope>NUCLEOTIDE SEQUENCE [LARGE SCALE GENOMIC DNA]</scope>
    <source>
        <strain evidence="1">CCMSSC00406</strain>
    </source>
</reference>
<keyword evidence="2" id="KW-1185">Reference proteome</keyword>
<accession>A0ACB7J3R2</accession>